<dbReference type="Gene3D" id="3.90.79.10">
    <property type="entry name" value="Nucleoside Triphosphate Pyrophosphohydrolase"/>
    <property type="match status" value="1"/>
</dbReference>
<dbReference type="InterPro" id="IPR004385">
    <property type="entry name" value="NDP_pyrophosphatase"/>
</dbReference>
<comment type="catalytic activity">
    <reaction evidence="1">
        <text>GDP-alpha-D-mannose + H2O = alpha-D-mannose 1-phosphate + GMP + 2 H(+)</text>
        <dbReference type="Rhea" id="RHEA:27978"/>
        <dbReference type="ChEBI" id="CHEBI:15377"/>
        <dbReference type="ChEBI" id="CHEBI:15378"/>
        <dbReference type="ChEBI" id="CHEBI:57527"/>
        <dbReference type="ChEBI" id="CHEBI:58115"/>
        <dbReference type="ChEBI" id="CHEBI:58409"/>
    </reaction>
</comment>
<feature type="domain" description="Nudix hydrolase" evidence="11">
    <location>
        <begin position="55"/>
        <end position="194"/>
    </location>
</feature>
<evidence type="ECO:0000259" key="11">
    <source>
        <dbReference type="PROSITE" id="PS51462"/>
    </source>
</evidence>
<reference evidence="12 13" key="1">
    <citation type="journal article" date="2011" name="J. Bacteriol.">
        <title>Complete genome sequence of Polymorphum gilvum SL003B-26A1T, a crude oil-degrading bacterium from oil-polluted saline soil.</title>
        <authorList>
            <person name="Li S.G."/>
            <person name="Tang Y.Q."/>
            <person name="Nie Y."/>
            <person name="Cai M."/>
            <person name="Wu X.L."/>
        </authorList>
    </citation>
    <scope>NUCLEOTIDE SEQUENCE [LARGE SCALE GENOMIC DNA]</scope>
    <source>
        <strain evidence="13">LMG 25793 / CGMCC 1.9160 / SL003B-26A1</strain>
    </source>
</reference>
<organism evidence="12 13">
    <name type="scientific">Polymorphum gilvum (strain LMG 25793 / CGMCC 1.9160 / SL003B-26A1)</name>
    <dbReference type="NCBI Taxonomy" id="991905"/>
    <lineage>
        <taxon>Bacteria</taxon>
        <taxon>Pseudomonadati</taxon>
        <taxon>Pseudomonadota</taxon>
        <taxon>Alphaproteobacteria</taxon>
        <taxon>Rhodobacterales</taxon>
        <taxon>Paracoccaceae</taxon>
        <taxon>Polymorphum</taxon>
    </lineage>
</organism>
<dbReference type="GO" id="GO:0005829">
    <property type="term" value="C:cytosol"/>
    <property type="evidence" value="ECO:0007669"/>
    <property type="project" value="TreeGrafter"/>
</dbReference>
<name>F2J104_POLGS</name>
<gene>
    <name evidence="12" type="ordered locus">SL003B_3528</name>
</gene>
<dbReference type="Pfam" id="PF00293">
    <property type="entry name" value="NUDIX"/>
    <property type="match status" value="1"/>
</dbReference>
<feature type="binding site" evidence="9">
    <location>
        <position position="112"/>
    </location>
    <ligand>
        <name>Mg(2+)</name>
        <dbReference type="ChEBI" id="CHEBI:18420"/>
        <label>1</label>
    </ligand>
</feature>
<dbReference type="SUPFAM" id="SSF55811">
    <property type="entry name" value="Nudix"/>
    <property type="match status" value="1"/>
</dbReference>
<comment type="similarity">
    <text evidence="3">Belongs to the Nudix hydrolase family. NudK subfamily.</text>
</comment>
<evidence type="ECO:0000256" key="6">
    <source>
        <dbReference type="ARBA" id="ARBA00022801"/>
    </source>
</evidence>
<dbReference type="GO" id="GO:0016818">
    <property type="term" value="F:hydrolase activity, acting on acid anhydrides, in phosphorus-containing anhydrides"/>
    <property type="evidence" value="ECO:0007669"/>
    <property type="project" value="InterPro"/>
</dbReference>
<dbReference type="PROSITE" id="PS51462">
    <property type="entry name" value="NUDIX"/>
    <property type="match status" value="1"/>
</dbReference>
<protein>
    <recommendedName>
        <fullName evidence="5">GDP-mannose pyrophosphatase</fullName>
    </recommendedName>
    <alternativeName>
        <fullName evidence="7">GDP-mannose hydrolase</fullName>
    </alternativeName>
    <alternativeName>
        <fullName evidence="8">GDPMK</fullName>
    </alternativeName>
</protein>
<keyword evidence="9" id="KW-0460">Magnesium</keyword>
<evidence type="ECO:0000256" key="5">
    <source>
        <dbReference type="ARBA" id="ARBA00016377"/>
    </source>
</evidence>
<dbReference type="PANTHER" id="PTHR11839">
    <property type="entry name" value="UDP/ADP-SUGAR PYROPHOSPHATASE"/>
    <property type="match status" value="1"/>
</dbReference>
<feature type="binding site" evidence="9">
    <location>
        <position position="165"/>
    </location>
    <ligand>
        <name>Mg(2+)</name>
        <dbReference type="ChEBI" id="CHEBI:18420"/>
        <label>1</label>
    </ligand>
</feature>
<evidence type="ECO:0000256" key="10">
    <source>
        <dbReference type="PIRSR" id="PIRSR604385-3"/>
    </source>
</evidence>
<comment type="cofactor">
    <cofactor evidence="2 9">
        <name>Mg(2+)</name>
        <dbReference type="ChEBI" id="CHEBI:18420"/>
    </cofactor>
</comment>
<feature type="binding site" evidence="9">
    <location>
        <position position="96"/>
    </location>
    <ligand>
        <name>Mg(2+)</name>
        <dbReference type="ChEBI" id="CHEBI:18420"/>
        <label>1</label>
    </ligand>
</feature>
<evidence type="ECO:0000256" key="9">
    <source>
        <dbReference type="PIRSR" id="PIRSR604385-2"/>
    </source>
</evidence>
<dbReference type="Proteomes" id="UP000008130">
    <property type="component" value="Chromosome"/>
</dbReference>
<evidence type="ECO:0000313" key="13">
    <source>
        <dbReference type="Proteomes" id="UP000008130"/>
    </source>
</evidence>
<dbReference type="NCBIfam" id="TIGR00052">
    <property type="entry name" value="nudix-type nucleoside diphosphatase, YffH/AdpP family"/>
    <property type="match status" value="1"/>
</dbReference>
<evidence type="ECO:0000256" key="2">
    <source>
        <dbReference type="ARBA" id="ARBA00001946"/>
    </source>
</evidence>
<proteinExistence type="inferred from homology"/>
<feature type="binding site" evidence="9">
    <location>
        <position position="116"/>
    </location>
    <ligand>
        <name>Mg(2+)</name>
        <dbReference type="ChEBI" id="CHEBI:18420"/>
        <label>1</label>
    </ligand>
</feature>
<keyword evidence="13" id="KW-1185">Reference proteome</keyword>
<feature type="short sequence motif" description="Nudix box" evidence="10">
    <location>
        <begin position="97"/>
        <end position="119"/>
    </location>
</feature>
<dbReference type="InterPro" id="IPR020084">
    <property type="entry name" value="NUDIX_hydrolase_CS"/>
</dbReference>
<dbReference type="PANTHER" id="PTHR11839:SF18">
    <property type="entry name" value="NUDIX HYDROLASE DOMAIN-CONTAINING PROTEIN"/>
    <property type="match status" value="1"/>
</dbReference>
<dbReference type="PATRIC" id="fig|991905.3.peg.3643"/>
<evidence type="ECO:0000256" key="1">
    <source>
        <dbReference type="ARBA" id="ARBA00000847"/>
    </source>
</evidence>
<dbReference type="AlphaFoldDB" id="F2J104"/>
<keyword evidence="9" id="KW-0479">Metal-binding</keyword>
<keyword evidence="6 12" id="KW-0378">Hydrolase</keyword>
<evidence type="ECO:0000313" key="12">
    <source>
        <dbReference type="EMBL" id="ADZ71950.1"/>
    </source>
</evidence>
<dbReference type="InterPro" id="IPR015797">
    <property type="entry name" value="NUDIX_hydrolase-like_dom_sf"/>
</dbReference>
<dbReference type="GO" id="GO:0019693">
    <property type="term" value="P:ribose phosphate metabolic process"/>
    <property type="evidence" value="ECO:0007669"/>
    <property type="project" value="TreeGrafter"/>
</dbReference>
<sequence length="207" mass="22416">MTPSDPADAFPAPGHAMEIRGRKRLYDGFCKVDMLDIRYLGLDGRPREMHREVHHFGDAVAVLPVDRARRTALLVRQLRVPVEAVHGAGYLLEACAGVVDPGEDEETAAAREMEEETGVAPTALRRVCSIFSSPGILGEKNTLFLAGYHDGGRVHAGGGIAEEGEDIEVVELSCADLARMVRSGEVCDAKTVVLVQHLMLTEPDLFA</sequence>
<evidence type="ECO:0000256" key="3">
    <source>
        <dbReference type="ARBA" id="ARBA00007275"/>
    </source>
</evidence>
<dbReference type="eggNOG" id="COG0494">
    <property type="taxonomic scope" value="Bacteria"/>
</dbReference>
<dbReference type="GO" id="GO:0046872">
    <property type="term" value="F:metal ion binding"/>
    <property type="evidence" value="ECO:0007669"/>
    <property type="project" value="UniProtKB-KW"/>
</dbReference>
<dbReference type="InterPro" id="IPR000086">
    <property type="entry name" value="NUDIX_hydrolase_dom"/>
</dbReference>
<dbReference type="STRING" id="991905.SL003B_3528"/>
<dbReference type="GO" id="GO:0006753">
    <property type="term" value="P:nucleoside phosphate metabolic process"/>
    <property type="evidence" value="ECO:0007669"/>
    <property type="project" value="TreeGrafter"/>
</dbReference>
<dbReference type="EMBL" id="CP002568">
    <property type="protein sequence ID" value="ADZ71950.1"/>
    <property type="molecule type" value="Genomic_DNA"/>
</dbReference>
<dbReference type="KEGG" id="pgv:SL003B_3528"/>
<dbReference type="RefSeq" id="WP_013654259.1">
    <property type="nucleotide sequence ID" value="NC_015259.1"/>
</dbReference>
<evidence type="ECO:0000256" key="8">
    <source>
        <dbReference type="ARBA" id="ARBA00032272"/>
    </source>
</evidence>
<comment type="subunit">
    <text evidence="4">Homodimer.</text>
</comment>
<evidence type="ECO:0000256" key="4">
    <source>
        <dbReference type="ARBA" id="ARBA00011738"/>
    </source>
</evidence>
<evidence type="ECO:0000256" key="7">
    <source>
        <dbReference type="ARBA" id="ARBA00032162"/>
    </source>
</evidence>
<dbReference type="CDD" id="cd24157">
    <property type="entry name" value="NUDIX_GDPMK"/>
    <property type="match status" value="1"/>
</dbReference>
<dbReference type="HOGENOM" id="CLU_062658_6_0_5"/>
<accession>F2J104</accession>
<dbReference type="PROSITE" id="PS00893">
    <property type="entry name" value="NUDIX_BOX"/>
    <property type="match status" value="1"/>
</dbReference>